<dbReference type="PANTHER" id="PTHR22807">
    <property type="entry name" value="NOP2 YEAST -RELATED NOL1/NOP2/FMU SUN DOMAIN-CONTAINING"/>
    <property type="match status" value="1"/>
</dbReference>
<dbReference type="OrthoDB" id="9810297at2"/>
<dbReference type="SUPFAM" id="SSF48013">
    <property type="entry name" value="NusB-like"/>
    <property type="match status" value="1"/>
</dbReference>
<accession>V8FWQ2</accession>
<dbReference type="PANTHER" id="PTHR22807:SF61">
    <property type="entry name" value="NOL1_NOP2_SUN FAMILY PROTEIN _ ANTITERMINATION NUSB DOMAIN-CONTAINING PROTEIN"/>
    <property type="match status" value="1"/>
</dbReference>
<dbReference type="EMBL" id="AYSV01000113">
    <property type="protein sequence ID" value="ETD67867.1"/>
    <property type="molecule type" value="Genomic_DNA"/>
</dbReference>
<feature type="domain" description="SAM-dependent MTase RsmB/NOP-type" evidence="6">
    <location>
        <begin position="185"/>
        <end position="450"/>
    </location>
</feature>
<dbReference type="Pfam" id="PF01189">
    <property type="entry name" value="Methyltr_RsmB-F"/>
    <property type="match status" value="1"/>
</dbReference>
<evidence type="ECO:0000313" key="8">
    <source>
        <dbReference type="Proteomes" id="UP000018766"/>
    </source>
</evidence>
<evidence type="ECO:0000256" key="2">
    <source>
        <dbReference type="ARBA" id="ARBA00022679"/>
    </source>
</evidence>
<dbReference type="Pfam" id="PF22458">
    <property type="entry name" value="RsmF-B_ferredox"/>
    <property type="match status" value="1"/>
</dbReference>
<keyword evidence="8" id="KW-1185">Reference proteome</keyword>
<sequence length="450" mass="50733">MLVSNQSSPSVPLCQVLFHASNAVKQVLAGQSLTEFLESVPKEQKSAVQSISFYCMRHLLSSQKLSQQLLTKKAPNSLVYALLLVSLCLLSVPKRHAKALELDQLDESVPFYQAFTVVDETVKATQLHKKSAAFKGLINACLRRYIREEEVLWSLLKDDEECQFNYPKWWIQLIKKSYPTQWENVLNAANLPGPLTLRVNRKKIRREEFCQTLTESGIDYQLYGEDAVILNKAMPVQAIPGFEQGLCAVQDAGAQLAGTLLPVKDGMQVLDACAAPGGKTAHLLERADIYMTAVDIDQKRLSRVEQNLKHLGHYSDKVKLLSEDVSDVSAWWDGKLFDMIMADVPCTASGIVRRHPDIKWLRQESDIQKTADLQRKIVKNLWQTLKPGGYFLYITCSVFPQEGEQQAQFIEQTFADACRLEAPGQLLPLATVDNPRPLQDGFFYALFQKK</sequence>
<feature type="binding site" evidence="5">
    <location>
        <begin position="273"/>
        <end position="279"/>
    </location>
    <ligand>
        <name>S-adenosyl-L-methionine</name>
        <dbReference type="ChEBI" id="CHEBI:59789"/>
    </ligand>
</feature>
<comment type="caution">
    <text evidence="7">The sequence shown here is derived from an EMBL/GenBank/DDBJ whole genome shotgun (WGS) entry which is preliminary data.</text>
</comment>
<dbReference type="InterPro" id="IPR029063">
    <property type="entry name" value="SAM-dependent_MTases_sf"/>
</dbReference>
<keyword evidence="2 5" id="KW-0808">Transferase</keyword>
<feature type="binding site" evidence="5">
    <location>
        <position position="295"/>
    </location>
    <ligand>
        <name>S-adenosyl-L-methionine</name>
        <dbReference type="ChEBI" id="CHEBI:59789"/>
    </ligand>
</feature>
<dbReference type="InterPro" id="IPR049560">
    <property type="entry name" value="MeTrfase_RsmB-F_NOP2_cat"/>
</dbReference>
<keyword evidence="1 5" id="KW-0489">Methyltransferase</keyword>
<dbReference type="NCBIfam" id="NF008149">
    <property type="entry name" value="PRK10901.1"/>
    <property type="match status" value="1"/>
</dbReference>
<dbReference type="Gene3D" id="3.30.70.1170">
    <property type="entry name" value="Sun protein, domain 3"/>
    <property type="match status" value="1"/>
</dbReference>
<protein>
    <submittedName>
        <fullName evidence="7">Methyltransferase</fullName>
    </submittedName>
</protein>
<keyword evidence="4 5" id="KW-0694">RNA-binding</keyword>
<proteinExistence type="inferred from homology"/>
<evidence type="ECO:0000259" key="6">
    <source>
        <dbReference type="PROSITE" id="PS51686"/>
    </source>
</evidence>
<dbReference type="GO" id="GO:0001510">
    <property type="term" value="P:RNA methylation"/>
    <property type="evidence" value="ECO:0007669"/>
    <property type="project" value="InterPro"/>
</dbReference>
<feature type="active site" description="Nucleophile" evidence="5">
    <location>
        <position position="396"/>
    </location>
</feature>
<evidence type="ECO:0000256" key="1">
    <source>
        <dbReference type="ARBA" id="ARBA00022603"/>
    </source>
</evidence>
<keyword evidence="3 5" id="KW-0949">S-adenosyl-L-methionine</keyword>
<evidence type="ECO:0000313" key="7">
    <source>
        <dbReference type="EMBL" id="ETD67867.1"/>
    </source>
</evidence>
<feature type="binding site" evidence="5">
    <location>
        <position position="343"/>
    </location>
    <ligand>
        <name>S-adenosyl-L-methionine</name>
        <dbReference type="ChEBI" id="CHEBI:59789"/>
    </ligand>
</feature>
<dbReference type="GO" id="GO:0008173">
    <property type="term" value="F:RNA methyltransferase activity"/>
    <property type="evidence" value="ECO:0007669"/>
    <property type="project" value="InterPro"/>
</dbReference>
<dbReference type="Gene3D" id="1.10.940.10">
    <property type="entry name" value="NusB-like"/>
    <property type="match status" value="1"/>
</dbReference>
<dbReference type="CDD" id="cd02440">
    <property type="entry name" value="AdoMet_MTases"/>
    <property type="match status" value="1"/>
</dbReference>
<name>V8FWQ2_9BURK</name>
<dbReference type="AlphaFoldDB" id="V8FWQ2"/>
<dbReference type="InterPro" id="IPR054728">
    <property type="entry name" value="RsmB-like_ferredoxin"/>
</dbReference>
<dbReference type="SUPFAM" id="SSF53335">
    <property type="entry name" value="S-adenosyl-L-methionine-dependent methyltransferases"/>
    <property type="match status" value="1"/>
</dbReference>
<reference evidence="7 8" key="1">
    <citation type="submission" date="2013-11" db="EMBL/GenBank/DDBJ databases">
        <title>Genomic analysis of Pelistega sp. HM-7.</title>
        <authorList>
            <person name="Kumbhare S.V."/>
            <person name="Shetty S.A."/>
            <person name="Sharma O."/>
            <person name="Dhotre D.P."/>
        </authorList>
    </citation>
    <scope>NUCLEOTIDE SEQUENCE [LARGE SCALE GENOMIC DNA]</scope>
    <source>
        <strain evidence="7 8">HM-7</strain>
    </source>
</reference>
<organism evidence="7 8">
    <name type="scientific">Pelistega indica</name>
    <dbReference type="NCBI Taxonomy" id="1414851"/>
    <lineage>
        <taxon>Bacteria</taxon>
        <taxon>Pseudomonadati</taxon>
        <taxon>Pseudomonadota</taxon>
        <taxon>Betaproteobacteria</taxon>
        <taxon>Burkholderiales</taxon>
        <taxon>Alcaligenaceae</taxon>
        <taxon>Pelistega</taxon>
    </lineage>
</organism>
<dbReference type="GO" id="GO:0003723">
    <property type="term" value="F:RNA binding"/>
    <property type="evidence" value="ECO:0007669"/>
    <property type="project" value="UniProtKB-UniRule"/>
</dbReference>
<dbReference type="PROSITE" id="PS51686">
    <property type="entry name" value="SAM_MT_RSMB_NOP"/>
    <property type="match status" value="1"/>
</dbReference>
<gene>
    <name evidence="7" type="ORF">V757_10705</name>
</gene>
<dbReference type="Gene3D" id="3.40.50.150">
    <property type="entry name" value="Vaccinia Virus protein VP39"/>
    <property type="match status" value="1"/>
</dbReference>
<dbReference type="InterPro" id="IPR035926">
    <property type="entry name" value="NusB-like_sf"/>
</dbReference>
<evidence type="ECO:0000256" key="3">
    <source>
        <dbReference type="ARBA" id="ARBA00022691"/>
    </source>
</evidence>
<evidence type="ECO:0000256" key="4">
    <source>
        <dbReference type="ARBA" id="ARBA00022884"/>
    </source>
</evidence>
<dbReference type="PATRIC" id="fig|1414851.3.peg.2237"/>
<comment type="similarity">
    <text evidence="5">Belongs to the class I-like SAM-binding methyltransferase superfamily. RsmB/NOP family.</text>
</comment>
<dbReference type="InterPro" id="IPR001678">
    <property type="entry name" value="MeTrfase_RsmB-F_NOP2_dom"/>
</dbReference>
<dbReference type="PRINTS" id="PR02008">
    <property type="entry name" value="RCMTFAMILY"/>
</dbReference>
<dbReference type="InterPro" id="IPR023267">
    <property type="entry name" value="RCMT"/>
</dbReference>
<evidence type="ECO:0000256" key="5">
    <source>
        <dbReference type="PROSITE-ProRule" id="PRU01023"/>
    </source>
</evidence>
<dbReference type="Proteomes" id="UP000018766">
    <property type="component" value="Unassembled WGS sequence"/>
</dbReference>
<feature type="binding site" evidence="5">
    <location>
        <position position="324"/>
    </location>
    <ligand>
        <name>S-adenosyl-L-methionine</name>
        <dbReference type="ChEBI" id="CHEBI:59789"/>
    </ligand>
</feature>